<dbReference type="PANTHER" id="PTHR43441:SF6">
    <property type="entry name" value="N-ACETYLTRANSFERASE DOMAIN-CONTAINING PROTEIN"/>
    <property type="match status" value="1"/>
</dbReference>
<comment type="caution">
    <text evidence="2">The sequence shown here is derived from an EMBL/GenBank/DDBJ whole genome shotgun (WGS) entry which is preliminary data.</text>
</comment>
<protein>
    <submittedName>
        <fullName evidence="2">Alanine acetyltransferase</fullName>
    </submittedName>
</protein>
<dbReference type="InterPro" id="IPR000182">
    <property type="entry name" value="GNAT_dom"/>
</dbReference>
<evidence type="ECO:0000259" key="1">
    <source>
        <dbReference type="PROSITE" id="PS51186"/>
    </source>
</evidence>
<dbReference type="CDD" id="cd04301">
    <property type="entry name" value="NAT_SF"/>
    <property type="match status" value="1"/>
</dbReference>
<evidence type="ECO:0000313" key="3">
    <source>
        <dbReference type="Proteomes" id="UP000612362"/>
    </source>
</evidence>
<sequence length="174" mass="19516">MIRGEKIILRAIMRDDLSQLEIWHQDPEFLGQFNNFGLRGQGGMTCSFEEDGMLSDRSGHLVVTTLEGTLVGDVDYHKVGYGPNEGSKPYMIGIGLHPDHQGKGYGTEAQRLLAAYLFATYPIMRVEAMTDITNLAEQKSLEKAGFTRECVLRKAQWRAGAHHDQVLYSKLRGE</sequence>
<dbReference type="GO" id="GO:0005737">
    <property type="term" value="C:cytoplasm"/>
    <property type="evidence" value="ECO:0007669"/>
    <property type="project" value="TreeGrafter"/>
</dbReference>
<keyword evidence="3" id="KW-1185">Reference proteome</keyword>
<dbReference type="AlphaFoldDB" id="A0A8J3MQB8"/>
<proteinExistence type="predicted"/>
<dbReference type="InterPro" id="IPR016181">
    <property type="entry name" value="Acyl_CoA_acyltransferase"/>
</dbReference>
<dbReference type="SUPFAM" id="SSF55729">
    <property type="entry name" value="Acyl-CoA N-acyltransferases (Nat)"/>
    <property type="match status" value="1"/>
</dbReference>
<dbReference type="InterPro" id="IPR051908">
    <property type="entry name" value="Ribosomal_N-acetyltransferase"/>
</dbReference>
<dbReference type="Pfam" id="PF13302">
    <property type="entry name" value="Acetyltransf_3"/>
    <property type="match status" value="1"/>
</dbReference>
<dbReference type="PANTHER" id="PTHR43441">
    <property type="entry name" value="RIBOSOMAL-PROTEIN-SERINE ACETYLTRANSFERASE"/>
    <property type="match status" value="1"/>
</dbReference>
<dbReference type="GO" id="GO:0008999">
    <property type="term" value="F:protein-N-terminal-alanine acetyltransferase activity"/>
    <property type="evidence" value="ECO:0007669"/>
    <property type="project" value="TreeGrafter"/>
</dbReference>
<name>A0A8J3MQB8_9CHLR</name>
<feature type="domain" description="N-acetyltransferase" evidence="1">
    <location>
        <begin position="7"/>
        <end position="173"/>
    </location>
</feature>
<dbReference type="RefSeq" id="WP_220193275.1">
    <property type="nucleotide sequence ID" value="NZ_BNJF01000001.1"/>
</dbReference>
<organism evidence="2 3">
    <name type="scientific">Ktedonospora formicarum</name>
    <dbReference type="NCBI Taxonomy" id="2778364"/>
    <lineage>
        <taxon>Bacteria</taxon>
        <taxon>Bacillati</taxon>
        <taxon>Chloroflexota</taxon>
        <taxon>Ktedonobacteria</taxon>
        <taxon>Ktedonobacterales</taxon>
        <taxon>Ktedonobacteraceae</taxon>
        <taxon>Ktedonospora</taxon>
    </lineage>
</organism>
<dbReference type="GO" id="GO:1990189">
    <property type="term" value="F:protein N-terminal-serine acetyltransferase activity"/>
    <property type="evidence" value="ECO:0007669"/>
    <property type="project" value="TreeGrafter"/>
</dbReference>
<dbReference type="PROSITE" id="PS51186">
    <property type="entry name" value="GNAT"/>
    <property type="match status" value="1"/>
</dbReference>
<dbReference type="EMBL" id="BNJF01000001">
    <property type="protein sequence ID" value="GHO43825.1"/>
    <property type="molecule type" value="Genomic_DNA"/>
</dbReference>
<gene>
    <name evidence="2" type="primary">rimJ_3</name>
    <name evidence="2" type="ORF">KSX_19880</name>
</gene>
<reference evidence="2" key="1">
    <citation type="submission" date="2020-10" db="EMBL/GenBank/DDBJ databases">
        <title>Taxonomic study of unclassified bacteria belonging to the class Ktedonobacteria.</title>
        <authorList>
            <person name="Yabe S."/>
            <person name="Wang C.M."/>
            <person name="Zheng Y."/>
            <person name="Sakai Y."/>
            <person name="Cavaletti L."/>
            <person name="Monciardini P."/>
            <person name="Donadio S."/>
        </authorList>
    </citation>
    <scope>NUCLEOTIDE SEQUENCE</scope>
    <source>
        <strain evidence="2">SOSP1-1</strain>
    </source>
</reference>
<dbReference type="Proteomes" id="UP000612362">
    <property type="component" value="Unassembled WGS sequence"/>
</dbReference>
<dbReference type="Gene3D" id="3.40.630.30">
    <property type="match status" value="1"/>
</dbReference>
<accession>A0A8J3MQB8</accession>
<evidence type="ECO:0000313" key="2">
    <source>
        <dbReference type="EMBL" id="GHO43825.1"/>
    </source>
</evidence>